<protein>
    <submittedName>
        <fullName evidence="1">Uncharacterized protein</fullName>
    </submittedName>
</protein>
<name>A0A2P1CGA6_9CAUD</name>
<dbReference type="Proteomes" id="UP000241021">
    <property type="component" value="Segment"/>
</dbReference>
<dbReference type="EMBL" id="MG925349">
    <property type="protein sequence ID" value="AVJ50270.1"/>
    <property type="molecule type" value="Genomic_DNA"/>
</dbReference>
<evidence type="ECO:0000313" key="1">
    <source>
        <dbReference type="EMBL" id="AVJ50270.1"/>
    </source>
</evidence>
<proteinExistence type="predicted"/>
<dbReference type="GeneID" id="60335873"/>
<evidence type="ECO:0000313" key="2">
    <source>
        <dbReference type="Proteomes" id="UP000241021"/>
    </source>
</evidence>
<accession>A0A2P1CGA6</accession>
<gene>
    <name evidence="1" type="primary">54</name>
    <name evidence="1" type="ORF">SEA_MENDOKYSEI_54</name>
</gene>
<dbReference type="KEGG" id="vg:60335873"/>
<reference evidence="2" key="1">
    <citation type="submission" date="2018-02" db="EMBL/GenBank/DDBJ databases">
        <authorList>
            <person name="Yee B."/>
            <person name="Bell B."/>
            <person name="Donohue J.-P."/>
            <person name="Ares M.Jr."/>
            <person name="Hartzog G.A."/>
            <person name="Dargyte M."/>
            <person name="DeMattos M."/>
            <person name="Divekar N."/>
            <person name="Farooq S."/>
            <person name="Hardison E."/>
            <person name="Peracchi L."/>
            <person name="Phillips A."/>
            <person name="Sennef S."/>
            <person name="Fridland S."/>
            <person name="Valenzuela-Sanchez M."/>
            <person name="Stoner T.H."/>
            <person name="Russell D.A."/>
            <person name="Pope W.H."/>
            <person name="Jacobs-Sera D."/>
            <person name="Hatfull G.F."/>
        </authorList>
    </citation>
    <scope>NUCLEOTIDE SEQUENCE [LARGE SCALE GENOMIC DNA]</scope>
</reference>
<organism evidence="1 2">
    <name type="scientific">Mycobacterium phage Mendokysei</name>
    <dbReference type="NCBI Taxonomy" id="2099637"/>
    <lineage>
        <taxon>Viruses</taxon>
        <taxon>Duplodnaviria</taxon>
        <taxon>Heunggongvirae</taxon>
        <taxon>Uroviricota</taxon>
        <taxon>Caudoviricetes</taxon>
        <taxon>Bernalvirus</taxon>
        <taxon>Bernalvirus mendokysei</taxon>
    </lineage>
</organism>
<keyword evidence="2" id="KW-1185">Reference proteome</keyword>
<dbReference type="RefSeq" id="YP_009964164.1">
    <property type="nucleotide sequence ID" value="NC_051726.1"/>
</dbReference>
<sequence length="91" mass="10027">MTGGLDDADPSLYPDEYWTPPSTEPTLILRMCCYTCGESIDDDRWFAQCAGCTAAAARQRSAELLREILADADLALTITNPFYRPDDDSTA</sequence>